<dbReference type="Proteomes" id="UP000825935">
    <property type="component" value="Chromosome 3"/>
</dbReference>
<dbReference type="PANTHER" id="PTHR32370">
    <property type="entry name" value="OS12G0117600 PROTEIN"/>
    <property type="match status" value="1"/>
</dbReference>
<accession>A0A8T2V5S7</accession>
<evidence type="ECO:0000256" key="2">
    <source>
        <dbReference type="ARBA" id="ARBA00022786"/>
    </source>
</evidence>
<proteinExistence type="predicted"/>
<evidence type="ECO:0000256" key="1">
    <source>
        <dbReference type="ARBA" id="ARBA00004906"/>
    </source>
</evidence>
<evidence type="ECO:0000259" key="3">
    <source>
        <dbReference type="PROSITE" id="PS51649"/>
    </source>
</evidence>
<dbReference type="AlphaFoldDB" id="A0A8T2V5S7"/>
<feature type="domain" description="NPH3" evidence="3">
    <location>
        <begin position="212"/>
        <end position="518"/>
    </location>
</feature>
<dbReference type="OrthoDB" id="624345at2759"/>
<dbReference type="Gene3D" id="3.30.710.10">
    <property type="entry name" value="Potassium Channel Kv1.1, Chain A"/>
    <property type="match status" value="1"/>
</dbReference>
<reference evidence="4" key="1">
    <citation type="submission" date="2021-08" db="EMBL/GenBank/DDBJ databases">
        <title>WGS assembly of Ceratopteris richardii.</title>
        <authorList>
            <person name="Marchant D.B."/>
            <person name="Chen G."/>
            <person name="Jenkins J."/>
            <person name="Shu S."/>
            <person name="Leebens-Mack J."/>
            <person name="Grimwood J."/>
            <person name="Schmutz J."/>
            <person name="Soltis P."/>
            <person name="Soltis D."/>
            <person name="Chen Z.-H."/>
        </authorList>
    </citation>
    <scope>NUCLEOTIDE SEQUENCE</scope>
    <source>
        <strain evidence="4">Whitten #5841</strain>
        <tissue evidence="4">Leaf</tissue>
    </source>
</reference>
<dbReference type="Pfam" id="PF03000">
    <property type="entry name" value="NPH3"/>
    <property type="match status" value="1"/>
</dbReference>
<dbReference type="SUPFAM" id="SSF54695">
    <property type="entry name" value="POZ domain"/>
    <property type="match status" value="1"/>
</dbReference>
<evidence type="ECO:0000313" key="4">
    <source>
        <dbReference type="EMBL" id="KAH7442742.1"/>
    </source>
</evidence>
<dbReference type="OMA" id="DIATEHC"/>
<protein>
    <recommendedName>
        <fullName evidence="3">NPH3 domain-containing protein</fullName>
    </recommendedName>
</protein>
<dbReference type="InterPro" id="IPR043454">
    <property type="entry name" value="NPH3/RPT2-like"/>
</dbReference>
<organism evidence="4 5">
    <name type="scientific">Ceratopteris richardii</name>
    <name type="common">Triangle waterfern</name>
    <dbReference type="NCBI Taxonomy" id="49495"/>
    <lineage>
        <taxon>Eukaryota</taxon>
        <taxon>Viridiplantae</taxon>
        <taxon>Streptophyta</taxon>
        <taxon>Embryophyta</taxon>
        <taxon>Tracheophyta</taxon>
        <taxon>Polypodiopsida</taxon>
        <taxon>Polypodiidae</taxon>
        <taxon>Polypodiales</taxon>
        <taxon>Pteridineae</taxon>
        <taxon>Pteridaceae</taxon>
        <taxon>Parkerioideae</taxon>
        <taxon>Ceratopteris</taxon>
    </lineage>
</organism>
<gene>
    <name evidence="4" type="ORF">KP509_03G102000</name>
</gene>
<dbReference type="PROSITE" id="PS51649">
    <property type="entry name" value="NPH3"/>
    <property type="match status" value="1"/>
</dbReference>
<dbReference type="EMBL" id="CM035408">
    <property type="protein sequence ID" value="KAH7442742.1"/>
    <property type="molecule type" value="Genomic_DNA"/>
</dbReference>
<dbReference type="InterPro" id="IPR027356">
    <property type="entry name" value="NPH3_dom"/>
</dbReference>
<dbReference type="EMBL" id="CM035408">
    <property type="protein sequence ID" value="KAH7442741.1"/>
    <property type="molecule type" value="Genomic_DNA"/>
</dbReference>
<evidence type="ECO:0000313" key="5">
    <source>
        <dbReference type="Proteomes" id="UP000825935"/>
    </source>
</evidence>
<name>A0A8T2V5S7_CERRI</name>
<keyword evidence="5" id="KW-1185">Reference proteome</keyword>
<sequence>MKFMKIGSEPDIFQAFGTNRSISSDNASDFKVIVDGVSFHLHKLPLLSKSMKLKRDAAKNLELDQVELDGVPGGVEIFELCVKFCYGIIITINAYNVIAVRCAAEFLQMTEEASKGNLISKVEVFLNTCIFRGWKDAIISLQSTETLLPWAENLGLARKCIDAIACKALVDPEKVDWTFTYTRAASRIQSESNNEKLSSKETHGSHQSVPLDWWVEDIADLEIDLYCRVINAMKLKDRLNHILVGEALHYYAVKWLPGVSKEQYLADPRKCSSDQASWTDYVEMAARHRQLLEKLVCLLLHVKGSMSCSFLLKLLKGAMILGASDSTTRELTKQVGLQLDEASVGDLLIPSLSYASDTVYDVDLVQTIVKHFVMKDRNHRSSPTILSQNLETQTVPGEESNSVQNTLPSGKDSSLLRVAKLVDDYLSEIAKDDHLDVSRFMNLAGLIPDGARPVHDGLYRAIDIYLKEHPGMTKTERKRLCRLLNCKKLSTEACIHAAQNERLPLRVVVQVLFFEQVRASMAGDMLMDEVPSSARAMRASQGGSKFFSSNDRWTNLQQNFNSIKGDLSSMNLKISEVQGNNDKVKSSKNPFRRLLCKLWPGKKLLGSLKCVES</sequence>
<comment type="pathway">
    <text evidence="1">Protein modification; protein ubiquitination.</text>
</comment>
<comment type="caution">
    <text evidence="4">The sequence shown here is derived from an EMBL/GenBank/DDBJ whole genome shotgun (WGS) entry which is preliminary data.</text>
</comment>
<dbReference type="InterPro" id="IPR011333">
    <property type="entry name" value="SKP1/BTB/POZ_sf"/>
</dbReference>
<keyword evidence="2" id="KW-0833">Ubl conjugation pathway</keyword>